<dbReference type="GO" id="GO:0009228">
    <property type="term" value="P:thiamine biosynthetic process"/>
    <property type="evidence" value="ECO:0007669"/>
    <property type="project" value="UniProtKB-KW"/>
</dbReference>
<evidence type="ECO:0000256" key="1">
    <source>
        <dbReference type="ARBA" id="ARBA00001771"/>
    </source>
</evidence>
<evidence type="ECO:0000256" key="9">
    <source>
        <dbReference type="ARBA" id="ARBA00022842"/>
    </source>
</evidence>
<dbReference type="EC" id="2.7.1.50" evidence="11"/>
<protein>
    <recommendedName>
        <fullName evidence="11">Hydroxyethylthiazole kinase</fullName>
        <ecNumber evidence="11">2.7.1.50</ecNumber>
    </recommendedName>
    <alternativeName>
        <fullName evidence="11">4-methyl-5-beta-hydroxyethylthiazole kinase</fullName>
        <shortName evidence="11">TH kinase</shortName>
        <shortName evidence="11">Thz kinase</shortName>
    </alternativeName>
</protein>
<keyword evidence="7 11" id="KW-0418">Kinase</keyword>
<evidence type="ECO:0000256" key="10">
    <source>
        <dbReference type="ARBA" id="ARBA00022977"/>
    </source>
</evidence>
<dbReference type="HAMAP" id="MF_00228">
    <property type="entry name" value="Thz_kinase"/>
    <property type="match status" value="1"/>
</dbReference>
<keyword evidence="4 11" id="KW-0808">Transferase</keyword>
<dbReference type="SUPFAM" id="SSF53613">
    <property type="entry name" value="Ribokinase-like"/>
    <property type="match status" value="1"/>
</dbReference>
<comment type="pathway">
    <text evidence="3 11">Cofactor biosynthesis; thiamine diphosphate biosynthesis; 4-methyl-5-(2-phosphoethyl)-thiazole from 5-(2-hydroxyethyl)-4-methylthiazole: step 1/1.</text>
</comment>
<dbReference type="InterPro" id="IPR000417">
    <property type="entry name" value="Hyethyz_kinase"/>
</dbReference>
<gene>
    <name evidence="11" type="primary">thiM</name>
    <name evidence="12" type="ORF">EYW49_08140</name>
</gene>
<evidence type="ECO:0000313" key="13">
    <source>
        <dbReference type="Proteomes" id="UP000292781"/>
    </source>
</evidence>
<evidence type="ECO:0000256" key="6">
    <source>
        <dbReference type="ARBA" id="ARBA00022741"/>
    </source>
</evidence>
<comment type="function">
    <text evidence="11">Catalyzes the phosphorylation of the hydroxyl group of 4-methyl-5-beta-hydroxyethylthiazole (THZ).</text>
</comment>
<evidence type="ECO:0000256" key="8">
    <source>
        <dbReference type="ARBA" id="ARBA00022840"/>
    </source>
</evidence>
<proteinExistence type="inferred from homology"/>
<keyword evidence="9 11" id="KW-0460">Magnesium</keyword>
<comment type="catalytic activity">
    <reaction evidence="1 11">
        <text>5-(2-hydroxyethyl)-4-methylthiazole + ATP = 4-methyl-5-(2-phosphooxyethyl)-thiazole + ADP + H(+)</text>
        <dbReference type="Rhea" id="RHEA:24212"/>
        <dbReference type="ChEBI" id="CHEBI:15378"/>
        <dbReference type="ChEBI" id="CHEBI:17957"/>
        <dbReference type="ChEBI" id="CHEBI:30616"/>
        <dbReference type="ChEBI" id="CHEBI:58296"/>
        <dbReference type="ChEBI" id="CHEBI:456216"/>
        <dbReference type="EC" id="2.7.1.50"/>
    </reaction>
</comment>
<evidence type="ECO:0000256" key="3">
    <source>
        <dbReference type="ARBA" id="ARBA00004868"/>
    </source>
</evidence>
<feature type="binding site" evidence="11">
    <location>
        <position position="138"/>
    </location>
    <ligand>
        <name>ATP</name>
        <dbReference type="ChEBI" id="CHEBI:30616"/>
    </ligand>
</feature>
<dbReference type="PIRSF" id="PIRSF000513">
    <property type="entry name" value="Thz_kinase"/>
    <property type="match status" value="1"/>
</dbReference>
<comment type="cofactor">
    <cofactor evidence="2 11">
        <name>Mg(2+)</name>
        <dbReference type="ChEBI" id="CHEBI:18420"/>
    </cofactor>
</comment>
<dbReference type="InterPro" id="IPR029056">
    <property type="entry name" value="Ribokinase-like"/>
</dbReference>
<evidence type="ECO:0000256" key="5">
    <source>
        <dbReference type="ARBA" id="ARBA00022723"/>
    </source>
</evidence>
<dbReference type="NCBIfam" id="NF006830">
    <property type="entry name" value="PRK09355.1"/>
    <property type="match status" value="1"/>
</dbReference>
<dbReference type="AlphaFoldDB" id="A0A4V2KTT4"/>
<dbReference type="Proteomes" id="UP000292781">
    <property type="component" value="Unassembled WGS sequence"/>
</dbReference>
<keyword evidence="5 11" id="KW-0479">Metal-binding</keyword>
<dbReference type="RefSeq" id="WP_131308060.1">
    <property type="nucleotide sequence ID" value="NZ_SJFN01000010.1"/>
</dbReference>
<feature type="binding site" evidence="11">
    <location>
        <position position="198"/>
    </location>
    <ligand>
        <name>substrate</name>
    </ligand>
</feature>
<dbReference type="GO" id="GO:0009229">
    <property type="term" value="P:thiamine diphosphate biosynthetic process"/>
    <property type="evidence" value="ECO:0007669"/>
    <property type="project" value="UniProtKB-UniRule"/>
</dbReference>
<dbReference type="OrthoDB" id="8909021at2"/>
<dbReference type="GO" id="GO:0000287">
    <property type="term" value="F:magnesium ion binding"/>
    <property type="evidence" value="ECO:0007669"/>
    <property type="project" value="UniProtKB-UniRule"/>
</dbReference>
<evidence type="ECO:0000256" key="7">
    <source>
        <dbReference type="ARBA" id="ARBA00022777"/>
    </source>
</evidence>
<feature type="binding site" evidence="11">
    <location>
        <position position="63"/>
    </location>
    <ligand>
        <name>substrate</name>
    </ligand>
</feature>
<evidence type="ECO:0000256" key="4">
    <source>
        <dbReference type="ARBA" id="ARBA00022679"/>
    </source>
</evidence>
<keyword evidence="13" id="KW-1185">Reference proteome</keyword>
<reference evidence="12 13" key="1">
    <citation type="submission" date="2019-02" db="EMBL/GenBank/DDBJ databases">
        <title>Siculibacillus lacustris gen. nov., sp. nov., a new rosette-forming bacterium isolated from a freshwater crater lake (Lake St. Ana, Romania).</title>
        <authorList>
            <person name="Felfoldi T."/>
            <person name="Marton Z."/>
            <person name="Szabo A."/>
            <person name="Mentes A."/>
            <person name="Boka K."/>
            <person name="Marialigeti K."/>
            <person name="Mathe I."/>
            <person name="Koncz M."/>
            <person name="Schumann P."/>
            <person name="Toth E."/>
        </authorList>
    </citation>
    <scope>NUCLEOTIDE SEQUENCE [LARGE SCALE GENOMIC DNA]</scope>
    <source>
        <strain evidence="12 13">SA-279</strain>
    </source>
</reference>
<dbReference type="Gene3D" id="3.40.1190.20">
    <property type="match status" value="1"/>
</dbReference>
<name>A0A4V2KTT4_9HYPH</name>
<dbReference type="GO" id="GO:0004417">
    <property type="term" value="F:hydroxyethylthiazole kinase activity"/>
    <property type="evidence" value="ECO:0007669"/>
    <property type="project" value="UniProtKB-UniRule"/>
</dbReference>
<sequence>MSDDGSPVPDAGLGARPLLTAAGVVAIVERLRARRPRVHVLTSPVALTFTANMLLAAGAEPSMTQSPEEIPDFVASADALLINLGMLDRVRRDAGLTAIEVAKEAGVPWILDPVKVEISTGRLAFARRLIEMEPALVHANRAEFRALAGTDAEDGAVRDHAVHDVTTLAVTGEVDIVTDGRRLIRIANGHPLMDRVTAMGCAATAVAAAFRAVEPDAVLAAAVALVVVGVAGEVAATTAKGPGSFAVDILDALHALDGQSLIERAKIR</sequence>
<dbReference type="PRINTS" id="PR01099">
    <property type="entry name" value="HYETHTZKNASE"/>
</dbReference>
<dbReference type="UniPathway" id="UPA00060">
    <property type="reaction ID" value="UER00139"/>
</dbReference>
<keyword evidence="8 11" id="KW-0067">ATP-binding</keyword>
<keyword evidence="6 11" id="KW-0547">Nucleotide-binding</keyword>
<comment type="similarity">
    <text evidence="11">Belongs to the Thz kinase family.</text>
</comment>
<dbReference type="EMBL" id="SJFN01000010">
    <property type="protein sequence ID" value="TBW38660.1"/>
    <property type="molecule type" value="Genomic_DNA"/>
</dbReference>
<comment type="caution">
    <text evidence="12">The sequence shown here is derived from an EMBL/GenBank/DDBJ whole genome shotgun (WGS) entry which is preliminary data.</text>
</comment>
<organism evidence="12 13">
    <name type="scientific">Siculibacillus lacustris</name>
    <dbReference type="NCBI Taxonomy" id="1549641"/>
    <lineage>
        <taxon>Bacteria</taxon>
        <taxon>Pseudomonadati</taxon>
        <taxon>Pseudomonadota</taxon>
        <taxon>Alphaproteobacteria</taxon>
        <taxon>Hyphomicrobiales</taxon>
        <taxon>Ancalomicrobiaceae</taxon>
        <taxon>Siculibacillus</taxon>
    </lineage>
</organism>
<accession>A0A4V2KTT4</accession>
<evidence type="ECO:0000256" key="2">
    <source>
        <dbReference type="ARBA" id="ARBA00001946"/>
    </source>
</evidence>
<evidence type="ECO:0000256" key="11">
    <source>
        <dbReference type="HAMAP-Rule" id="MF_00228"/>
    </source>
</evidence>
<dbReference type="GO" id="GO:0005524">
    <property type="term" value="F:ATP binding"/>
    <property type="evidence" value="ECO:0007669"/>
    <property type="project" value="UniProtKB-UniRule"/>
</dbReference>
<evidence type="ECO:0000313" key="12">
    <source>
        <dbReference type="EMBL" id="TBW38660.1"/>
    </source>
</evidence>
<feature type="binding site" evidence="11">
    <location>
        <position position="171"/>
    </location>
    <ligand>
        <name>ATP</name>
        <dbReference type="ChEBI" id="CHEBI:30616"/>
    </ligand>
</feature>
<dbReference type="Pfam" id="PF02110">
    <property type="entry name" value="HK"/>
    <property type="match status" value="1"/>
</dbReference>
<keyword evidence="10 11" id="KW-0784">Thiamine biosynthesis</keyword>